<evidence type="ECO:0000256" key="1">
    <source>
        <dbReference type="SAM" id="MobiDB-lite"/>
    </source>
</evidence>
<evidence type="ECO:0000313" key="3">
    <source>
        <dbReference type="Proteomes" id="UP000078389"/>
    </source>
</evidence>
<feature type="compositionally biased region" description="Polar residues" evidence="1">
    <location>
        <begin position="13"/>
        <end position="28"/>
    </location>
</feature>
<accession>A0A178I0J2</accession>
<dbReference type="AlphaFoldDB" id="A0A178I0J2"/>
<proteinExistence type="predicted"/>
<evidence type="ECO:0000313" key="2">
    <source>
        <dbReference type="EMBL" id="OAM78250.1"/>
    </source>
</evidence>
<organism evidence="2 3">
    <name type="scientific">Devosia elaeis</name>
    <dbReference type="NCBI Taxonomy" id="1770058"/>
    <lineage>
        <taxon>Bacteria</taxon>
        <taxon>Pseudomonadati</taxon>
        <taxon>Pseudomonadota</taxon>
        <taxon>Alphaproteobacteria</taxon>
        <taxon>Hyphomicrobiales</taxon>
        <taxon>Devosiaceae</taxon>
        <taxon>Devosia</taxon>
    </lineage>
</organism>
<dbReference type="OrthoDB" id="7948795at2"/>
<feature type="compositionally biased region" description="Basic and acidic residues" evidence="1">
    <location>
        <begin position="142"/>
        <end position="158"/>
    </location>
</feature>
<dbReference type="RefSeq" id="WP_067453993.1">
    <property type="nucleotide sequence ID" value="NZ_LVVY01000072.1"/>
</dbReference>
<feature type="compositionally biased region" description="Acidic residues" evidence="1">
    <location>
        <begin position="127"/>
        <end position="141"/>
    </location>
</feature>
<feature type="region of interest" description="Disordered" evidence="1">
    <location>
        <begin position="1"/>
        <end position="28"/>
    </location>
</feature>
<gene>
    <name evidence="2" type="ORF">A3840_07065</name>
</gene>
<dbReference type="EMBL" id="LVVY01000072">
    <property type="protein sequence ID" value="OAM78250.1"/>
    <property type="molecule type" value="Genomic_DNA"/>
</dbReference>
<name>A0A178I0J2_9HYPH</name>
<sequence>MVQHHHNPGSIVPQETSFDNSDTPGIAQPYSQTEIEELLYGDDRPVEDRLARLRDMRDELVTRESGDFGDEDPAAMIEELDRAMAELQRDAQNADETGSADALMSADPADHLDALAPDDVDARDALIGEEEFYEEDEDGPVDDDHVWQGSDEFKPDLH</sequence>
<reference evidence="2 3" key="1">
    <citation type="submission" date="2016-03" db="EMBL/GenBank/DDBJ databases">
        <title>Genome sequencing of Devosia sp. S37.</title>
        <authorList>
            <person name="Mohd Nor M."/>
        </authorList>
    </citation>
    <scope>NUCLEOTIDE SEQUENCE [LARGE SCALE GENOMIC DNA]</scope>
    <source>
        <strain evidence="2 3">S37</strain>
    </source>
</reference>
<keyword evidence="3" id="KW-1185">Reference proteome</keyword>
<feature type="region of interest" description="Disordered" evidence="1">
    <location>
        <begin position="87"/>
        <end position="158"/>
    </location>
</feature>
<protein>
    <submittedName>
        <fullName evidence="2">Uncharacterized protein</fullName>
    </submittedName>
</protein>
<comment type="caution">
    <text evidence="2">The sequence shown here is derived from an EMBL/GenBank/DDBJ whole genome shotgun (WGS) entry which is preliminary data.</text>
</comment>
<dbReference type="Proteomes" id="UP000078389">
    <property type="component" value="Unassembled WGS sequence"/>
</dbReference>